<dbReference type="NCBIfam" id="TIGR00200">
    <property type="entry name" value="cinA_nterm"/>
    <property type="match status" value="1"/>
</dbReference>
<dbReference type="InterPro" id="IPR001453">
    <property type="entry name" value="MoaB/Mog_dom"/>
</dbReference>
<dbReference type="NCBIfam" id="TIGR00199">
    <property type="entry name" value="PncC_domain"/>
    <property type="match status" value="1"/>
</dbReference>
<gene>
    <name evidence="2" type="ORF">MNBD_DELTA03-994</name>
</gene>
<dbReference type="GO" id="GO:0019159">
    <property type="term" value="F:nicotinamide-nucleotide amidase activity"/>
    <property type="evidence" value="ECO:0007669"/>
    <property type="project" value="UniProtKB-EC"/>
</dbReference>
<organism evidence="2">
    <name type="scientific">hydrothermal vent metagenome</name>
    <dbReference type="NCBI Taxonomy" id="652676"/>
    <lineage>
        <taxon>unclassified sequences</taxon>
        <taxon>metagenomes</taxon>
        <taxon>ecological metagenomes</taxon>
    </lineage>
</organism>
<dbReference type="EC" id="3.5.1.42" evidence="2"/>
<accession>A0A3B0VJW3</accession>
<dbReference type="Gene3D" id="3.40.980.10">
    <property type="entry name" value="MoaB/Mog-like domain"/>
    <property type="match status" value="1"/>
</dbReference>
<dbReference type="Pfam" id="PF18146">
    <property type="entry name" value="CinA_KH"/>
    <property type="match status" value="1"/>
</dbReference>
<reference evidence="2" key="1">
    <citation type="submission" date="2018-06" db="EMBL/GenBank/DDBJ databases">
        <authorList>
            <person name="Zhirakovskaya E."/>
        </authorList>
    </citation>
    <scope>NUCLEOTIDE SEQUENCE</scope>
</reference>
<dbReference type="PANTHER" id="PTHR13939:SF0">
    <property type="entry name" value="NMN AMIDOHYDROLASE-LIKE PROTEIN YFAY"/>
    <property type="match status" value="1"/>
</dbReference>
<dbReference type="InterPro" id="IPR036425">
    <property type="entry name" value="MoaB/Mog-like_dom_sf"/>
</dbReference>
<name>A0A3B0VJW3_9ZZZZ</name>
<dbReference type="Gene3D" id="3.90.950.20">
    <property type="entry name" value="CinA-like"/>
    <property type="match status" value="1"/>
</dbReference>
<dbReference type="GO" id="GO:0047631">
    <property type="term" value="F:ADP-ribose diphosphatase activity"/>
    <property type="evidence" value="ECO:0007669"/>
    <property type="project" value="UniProtKB-EC"/>
</dbReference>
<dbReference type="EC" id="3.6.1.13" evidence="2"/>
<dbReference type="PIRSF" id="PIRSF006728">
    <property type="entry name" value="CinA"/>
    <property type="match status" value="1"/>
</dbReference>
<dbReference type="EMBL" id="UOEX01000356">
    <property type="protein sequence ID" value="VAW40830.1"/>
    <property type="molecule type" value="Genomic_DNA"/>
</dbReference>
<dbReference type="SUPFAM" id="SSF142433">
    <property type="entry name" value="CinA-like"/>
    <property type="match status" value="1"/>
</dbReference>
<dbReference type="InterPro" id="IPR008135">
    <property type="entry name" value="Competence-induced_CinA"/>
</dbReference>
<sequence length="430" mass="46789">MIGEIIAIGDELTSGRILNQTSNFAAYHLFAMGHEIVAMATIGDSPELIGSALKKALNRADFVIVTGGLGPTTDDLTTEAVARVLERPVTFHPEILAQIKRGSTSSGQGKTPPKGIHLEKLAWLPAGAEALNPKGNMAGYVLVHEEKPIFFLPGVPREMQELLKNYVLPRLRKWPGRQHRQVRQRLYRVFGLPETEVNERVRHLEGDNSMVRIGYYPVFPEVHVSLTALGAGAAESEALLQVFDKRVKRALGEYIYGFDDETMAGCVGALLRREGKTVVMAESCTGGLIAHHITTVPGSSAYFLGGVVAYSNQLKMDILRVSPRTLERHGAVSAETAEEMARGMRELSGADAALAVTGIAGPDGGSEEKPVGTVYFGSDYQGKCCHYLHQFSGTRAQIQIIAAQTGLDILRRLLLHERCESSLPRVLDLP</sequence>
<dbReference type="SUPFAM" id="SSF53218">
    <property type="entry name" value="Molybdenum cofactor biosynthesis proteins"/>
    <property type="match status" value="1"/>
</dbReference>
<dbReference type="InterPro" id="IPR041424">
    <property type="entry name" value="CinA_KH"/>
</dbReference>
<evidence type="ECO:0000259" key="1">
    <source>
        <dbReference type="SMART" id="SM00852"/>
    </source>
</evidence>
<feature type="domain" description="MoaB/Mog" evidence="1">
    <location>
        <begin position="4"/>
        <end position="173"/>
    </location>
</feature>
<dbReference type="Pfam" id="PF00994">
    <property type="entry name" value="MoCF_biosynth"/>
    <property type="match status" value="1"/>
</dbReference>
<proteinExistence type="inferred from homology"/>
<dbReference type="InterPro" id="IPR008136">
    <property type="entry name" value="CinA_C"/>
</dbReference>
<dbReference type="InterPro" id="IPR050101">
    <property type="entry name" value="CinA"/>
</dbReference>
<dbReference type="PANTHER" id="PTHR13939">
    <property type="entry name" value="NICOTINAMIDE-NUCLEOTIDE AMIDOHYDROLASE PNCC"/>
    <property type="match status" value="1"/>
</dbReference>
<dbReference type="Gene3D" id="3.30.70.2860">
    <property type="match status" value="1"/>
</dbReference>
<dbReference type="NCBIfam" id="TIGR00177">
    <property type="entry name" value="molyb_syn"/>
    <property type="match status" value="1"/>
</dbReference>
<evidence type="ECO:0000313" key="2">
    <source>
        <dbReference type="EMBL" id="VAW40830.1"/>
    </source>
</evidence>
<dbReference type="Pfam" id="PF02464">
    <property type="entry name" value="CinA"/>
    <property type="match status" value="1"/>
</dbReference>
<protein>
    <submittedName>
        <fullName evidence="2">ADP-ribose pyrophosphatase of COG1058 family / Nicotinamide-nucleotide amidase</fullName>
        <ecNumber evidence="2">3.5.1.42</ecNumber>
        <ecNumber evidence="2">3.6.1.13</ecNumber>
    </submittedName>
</protein>
<dbReference type="CDD" id="cd00885">
    <property type="entry name" value="cinA"/>
    <property type="match status" value="1"/>
</dbReference>
<dbReference type="NCBIfam" id="NF001813">
    <property type="entry name" value="PRK00549.1"/>
    <property type="match status" value="1"/>
</dbReference>
<dbReference type="HAMAP" id="MF_00226_B">
    <property type="entry name" value="CinA_B"/>
    <property type="match status" value="1"/>
</dbReference>
<keyword evidence="2" id="KW-0378">Hydrolase</keyword>
<dbReference type="SMART" id="SM00852">
    <property type="entry name" value="MoCF_biosynth"/>
    <property type="match status" value="1"/>
</dbReference>
<dbReference type="AlphaFoldDB" id="A0A3B0VJW3"/>
<dbReference type="InterPro" id="IPR036653">
    <property type="entry name" value="CinA-like_C"/>
</dbReference>